<dbReference type="Gene3D" id="3.40.630.30">
    <property type="match status" value="1"/>
</dbReference>
<keyword evidence="1" id="KW-0808">Transferase</keyword>
<proteinExistence type="predicted"/>
<evidence type="ECO:0000256" key="2">
    <source>
        <dbReference type="ARBA" id="ARBA00023315"/>
    </source>
</evidence>
<sequence length="145" mass="16313">MTTVRPIREADREAWLSLWLGYNAFYRNDPAEEVTKATFRRLCEGADGFFGLLAEDNDRGPVGLAHAVFHPATWTTATYCYLEDLFVGRGGRGSGAGQLLIEGVYAEADRRGADRVYWHTQQYNAPARSLYDKVGHATSFVVYQR</sequence>
<dbReference type="PROSITE" id="PS51186">
    <property type="entry name" value="GNAT"/>
    <property type="match status" value="1"/>
</dbReference>
<dbReference type="PANTHER" id="PTHR10545">
    <property type="entry name" value="DIAMINE N-ACETYLTRANSFERASE"/>
    <property type="match status" value="1"/>
</dbReference>
<feature type="domain" description="N-acetyltransferase" evidence="3">
    <location>
        <begin position="2"/>
        <end position="145"/>
    </location>
</feature>
<dbReference type="Pfam" id="PF00583">
    <property type="entry name" value="Acetyltransf_1"/>
    <property type="match status" value="1"/>
</dbReference>
<accession>A0A6J4T7Y1</accession>
<evidence type="ECO:0000313" key="4">
    <source>
        <dbReference type="EMBL" id="CAA9516112.1"/>
    </source>
</evidence>
<dbReference type="InterPro" id="IPR000182">
    <property type="entry name" value="GNAT_dom"/>
</dbReference>
<name>A0A6J4T7Y1_9ACTN</name>
<dbReference type="GO" id="GO:0008080">
    <property type="term" value="F:N-acetyltransferase activity"/>
    <property type="evidence" value="ECO:0007669"/>
    <property type="project" value="TreeGrafter"/>
</dbReference>
<keyword evidence="2" id="KW-0012">Acyltransferase</keyword>
<dbReference type="InterPro" id="IPR051016">
    <property type="entry name" value="Diverse_Substrate_AcTransf"/>
</dbReference>
<dbReference type="AlphaFoldDB" id="A0A6J4T7Y1"/>
<dbReference type="SUPFAM" id="SSF55729">
    <property type="entry name" value="Acyl-CoA N-acyltransferases (Nat)"/>
    <property type="match status" value="1"/>
</dbReference>
<dbReference type="PANTHER" id="PTHR10545:SF42">
    <property type="entry name" value="ACETYLTRANSFERASE"/>
    <property type="match status" value="1"/>
</dbReference>
<dbReference type="EMBL" id="CADCVM010000372">
    <property type="protein sequence ID" value="CAA9516112.1"/>
    <property type="molecule type" value="Genomic_DNA"/>
</dbReference>
<protein>
    <recommendedName>
        <fullName evidence="3">N-acetyltransferase domain-containing protein</fullName>
    </recommendedName>
</protein>
<organism evidence="4">
    <name type="scientific">uncultured Rubrobacteraceae bacterium</name>
    <dbReference type="NCBI Taxonomy" id="349277"/>
    <lineage>
        <taxon>Bacteria</taxon>
        <taxon>Bacillati</taxon>
        <taxon>Actinomycetota</taxon>
        <taxon>Rubrobacteria</taxon>
        <taxon>Rubrobacterales</taxon>
        <taxon>Rubrobacteraceae</taxon>
        <taxon>environmental samples</taxon>
    </lineage>
</organism>
<evidence type="ECO:0000259" key="3">
    <source>
        <dbReference type="PROSITE" id="PS51186"/>
    </source>
</evidence>
<dbReference type="InterPro" id="IPR016181">
    <property type="entry name" value="Acyl_CoA_acyltransferase"/>
</dbReference>
<gene>
    <name evidence="4" type="ORF">AVDCRST_MAG05-3316</name>
</gene>
<evidence type="ECO:0000256" key="1">
    <source>
        <dbReference type="ARBA" id="ARBA00022679"/>
    </source>
</evidence>
<reference evidence="4" key="1">
    <citation type="submission" date="2020-02" db="EMBL/GenBank/DDBJ databases">
        <authorList>
            <person name="Meier V. D."/>
        </authorList>
    </citation>
    <scope>NUCLEOTIDE SEQUENCE</scope>
    <source>
        <strain evidence="4">AVDCRST_MAG05</strain>
    </source>
</reference>